<accession>A0AA40G8D3</accession>
<gene>
    <name evidence="2" type="ORF">K0M31_014234</name>
</gene>
<evidence type="ECO:0000256" key="1">
    <source>
        <dbReference type="SAM" id="MobiDB-lite"/>
    </source>
</evidence>
<feature type="compositionally biased region" description="Basic and acidic residues" evidence="1">
    <location>
        <begin position="92"/>
        <end position="105"/>
    </location>
</feature>
<organism evidence="2 3">
    <name type="scientific">Melipona bicolor</name>
    <dbReference type="NCBI Taxonomy" id="60889"/>
    <lineage>
        <taxon>Eukaryota</taxon>
        <taxon>Metazoa</taxon>
        <taxon>Ecdysozoa</taxon>
        <taxon>Arthropoda</taxon>
        <taxon>Hexapoda</taxon>
        <taxon>Insecta</taxon>
        <taxon>Pterygota</taxon>
        <taxon>Neoptera</taxon>
        <taxon>Endopterygota</taxon>
        <taxon>Hymenoptera</taxon>
        <taxon>Apocrita</taxon>
        <taxon>Aculeata</taxon>
        <taxon>Apoidea</taxon>
        <taxon>Anthophila</taxon>
        <taxon>Apidae</taxon>
        <taxon>Melipona</taxon>
    </lineage>
</organism>
<dbReference type="Proteomes" id="UP001177670">
    <property type="component" value="Unassembled WGS sequence"/>
</dbReference>
<feature type="region of interest" description="Disordered" evidence="1">
    <location>
        <begin position="1"/>
        <end position="23"/>
    </location>
</feature>
<feature type="compositionally biased region" description="Basic and acidic residues" evidence="1">
    <location>
        <begin position="66"/>
        <end position="85"/>
    </location>
</feature>
<dbReference type="EMBL" id="JAHYIQ010000004">
    <property type="protein sequence ID" value="KAK1132866.1"/>
    <property type="molecule type" value="Genomic_DNA"/>
</dbReference>
<sequence length="113" mass="13097">MRDTTATGPGARARRRPRSPGSSFRIIRVRHEAARKIVLPVLTTMSFVPQFHVMLEHAIARTHLEHIPSRCKERRERKKKEEDPRGSGQRAKGFEYRESREEHVGTEMAKVAR</sequence>
<reference evidence="2" key="1">
    <citation type="submission" date="2021-10" db="EMBL/GenBank/DDBJ databases">
        <title>Melipona bicolor Genome sequencing and assembly.</title>
        <authorList>
            <person name="Araujo N.S."/>
            <person name="Arias M.C."/>
        </authorList>
    </citation>
    <scope>NUCLEOTIDE SEQUENCE</scope>
    <source>
        <strain evidence="2">USP_2M_L1-L4_2017</strain>
        <tissue evidence="2">Whole body</tissue>
    </source>
</reference>
<keyword evidence="3" id="KW-1185">Reference proteome</keyword>
<feature type="region of interest" description="Disordered" evidence="1">
    <location>
        <begin position="66"/>
        <end position="113"/>
    </location>
</feature>
<evidence type="ECO:0000313" key="3">
    <source>
        <dbReference type="Proteomes" id="UP001177670"/>
    </source>
</evidence>
<dbReference type="AlphaFoldDB" id="A0AA40G8D3"/>
<name>A0AA40G8D3_9HYME</name>
<protein>
    <submittedName>
        <fullName evidence="2">Uncharacterized protein</fullName>
    </submittedName>
</protein>
<evidence type="ECO:0000313" key="2">
    <source>
        <dbReference type="EMBL" id="KAK1132866.1"/>
    </source>
</evidence>
<comment type="caution">
    <text evidence="2">The sequence shown here is derived from an EMBL/GenBank/DDBJ whole genome shotgun (WGS) entry which is preliminary data.</text>
</comment>
<feature type="compositionally biased region" description="Low complexity" evidence="1">
    <location>
        <begin position="1"/>
        <end position="11"/>
    </location>
</feature>
<proteinExistence type="predicted"/>